<evidence type="ECO:0000256" key="1">
    <source>
        <dbReference type="ARBA" id="ARBA00023015"/>
    </source>
</evidence>
<keyword evidence="2" id="KW-0238">DNA-binding</keyword>
<feature type="domain" description="HTH iclR-type" evidence="6">
    <location>
        <begin position="17"/>
        <end position="79"/>
    </location>
</feature>
<evidence type="ECO:0000256" key="3">
    <source>
        <dbReference type="ARBA" id="ARBA00023163"/>
    </source>
</evidence>
<evidence type="ECO:0000259" key="6">
    <source>
        <dbReference type="PROSITE" id="PS51077"/>
    </source>
</evidence>
<comment type="caution">
    <text evidence="8">The sequence shown here is derived from an EMBL/GenBank/DDBJ whole genome shotgun (WGS) entry which is preliminary data.</text>
</comment>
<dbReference type="InterPro" id="IPR014757">
    <property type="entry name" value="Tscrpt_reg_IclR_C"/>
</dbReference>
<dbReference type="AlphaFoldDB" id="A0A4Q0YEW6"/>
<dbReference type="GO" id="GO:0003700">
    <property type="term" value="F:DNA-binding transcription factor activity"/>
    <property type="evidence" value="ECO:0007669"/>
    <property type="project" value="TreeGrafter"/>
</dbReference>
<gene>
    <name evidence="8" type="ORF">CS022_23890</name>
</gene>
<keyword evidence="3" id="KW-0804">Transcription</keyword>
<protein>
    <recommendedName>
        <fullName evidence="4">HTH-type transcriptional repressor AllR</fullName>
    </recommendedName>
    <alternativeName>
        <fullName evidence="5">Negative regulator of allantoin and glyoxylate utilization operons</fullName>
    </alternativeName>
</protein>
<dbReference type="PANTHER" id="PTHR30136">
    <property type="entry name" value="HELIX-TURN-HELIX TRANSCRIPTIONAL REGULATOR, ICLR FAMILY"/>
    <property type="match status" value="1"/>
</dbReference>
<dbReference type="EMBL" id="PEIB01000057">
    <property type="protein sequence ID" value="RXJ69096.1"/>
    <property type="molecule type" value="Genomic_DNA"/>
</dbReference>
<dbReference type="Pfam" id="PF09339">
    <property type="entry name" value="HTH_IclR"/>
    <property type="match status" value="1"/>
</dbReference>
<evidence type="ECO:0000256" key="5">
    <source>
        <dbReference type="ARBA" id="ARBA00042627"/>
    </source>
</evidence>
<dbReference type="GO" id="GO:0003677">
    <property type="term" value="F:DNA binding"/>
    <property type="evidence" value="ECO:0007669"/>
    <property type="project" value="UniProtKB-KW"/>
</dbReference>
<dbReference type="PANTHER" id="PTHR30136:SF24">
    <property type="entry name" value="HTH-TYPE TRANSCRIPTIONAL REPRESSOR ALLR"/>
    <property type="match status" value="1"/>
</dbReference>
<dbReference type="Pfam" id="PF01614">
    <property type="entry name" value="IclR_C"/>
    <property type="match status" value="1"/>
</dbReference>
<evidence type="ECO:0000256" key="2">
    <source>
        <dbReference type="ARBA" id="ARBA00023125"/>
    </source>
</evidence>
<dbReference type="InterPro" id="IPR036388">
    <property type="entry name" value="WH-like_DNA-bd_sf"/>
</dbReference>
<keyword evidence="1" id="KW-0805">Transcription regulation</keyword>
<evidence type="ECO:0000313" key="8">
    <source>
        <dbReference type="EMBL" id="RXJ69096.1"/>
    </source>
</evidence>
<proteinExistence type="predicted"/>
<dbReference type="OrthoDB" id="9807558at2"/>
<dbReference type="PROSITE" id="PS51077">
    <property type="entry name" value="HTH_ICLR"/>
    <property type="match status" value="1"/>
</dbReference>
<dbReference type="SMART" id="SM00346">
    <property type="entry name" value="HTH_ICLR"/>
    <property type="match status" value="1"/>
</dbReference>
<dbReference type="InterPro" id="IPR029016">
    <property type="entry name" value="GAF-like_dom_sf"/>
</dbReference>
<keyword evidence="9" id="KW-1185">Reference proteome</keyword>
<sequence length="267" mass="29771">MEHTQQANENAKRKDSDTPTLRLFSLLEVIACKDEFFSLQGLTEETGIPKPTLHRMLTQLESAGIVQKDGDGKQFSSGNRLRKLAENILLNSTMHSARRSILRRLQQEVGESCNLTSIVGDEIVYVDRVETEAPLRFHLHAGSRVPVHCSASGKLFLASMSESKRKRIVKHLDFSRHTEKTICDPETLEDELVKVSEAGYAVDNEEFLPGLICVGMMVPSNRGISNMAVAIQAPVIRMTLDNVEEYIPALRRASESLAAIEEDAWPV</sequence>
<dbReference type="InterPro" id="IPR036390">
    <property type="entry name" value="WH_DNA-bd_sf"/>
</dbReference>
<dbReference type="InterPro" id="IPR050707">
    <property type="entry name" value="HTH_MetabolicPath_Reg"/>
</dbReference>
<dbReference type="Proteomes" id="UP000290287">
    <property type="component" value="Unassembled WGS sequence"/>
</dbReference>
<accession>A0A4Q0YEW6</accession>
<evidence type="ECO:0000256" key="4">
    <source>
        <dbReference type="ARBA" id="ARBA00040379"/>
    </source>
</evidence>
<feature type="domain" description="IclR-ED" evidence="7">
    <location>
        <begin position="80"/>
        <end position="263"/>
    </location>
</feature>
<dbReference type="Gene3D" id="1.10.10.10">
    <property type="entry name" value="Winged helix-like DNA-binding domain superfamily/Winged helix DNA-binding domain"/>
    <property type="match status" value="1"/>
</dbReference>
<reference evidence="8 9" key="1">
    <citation type="submission" date="2017-10" db="EMBL/GenBank/DDBJ databases">
        <title>Nyctiphanis sp. nov., isolated from the stomach of the euphausiid Nyctiphanes simplex (Hansen, 1911) in the Gulf of California.</title>
        <authorList>
            <person name="Gomez-Gil B."/>
            <person name="Aguilar-Mendez M."/>
            <person name="Lopez-Cortes A."/>
            <person name="Gomez-Gutierrez J."/>
            <person name="Roque A."/>
            <person name="Lang E."/>
            <person name="Gonzalez-Castillo A."/>
        </authorList>
    </citation>
    <scope>NUCLEOTIDE SEQUENCE [LARGE SCALE GENOMIC DNA]</scope>
    <source>
        <strain evidence="8 9">CAIM 600</strain>
    </source>
</reference>
<organism evidence="8 9">
    <name type="scientific">Veronia nyctiphanis</name>
    <dbReference type="NCBI Taxonomy" id="1278244"/>
    <lineage>
        <taxon>Bacteria</taxon>
        <taxon>Pseudomonadati</taxon>
        <taxon>Pseudomonadota</taxon>
        <taxon>Gammaproteobacteria</taxon>
        <taxon>Vibrionales</taxon>
        <taxon>Vibrionaceae</taxon>
        <taxon>Veronia</taxon>
    </lineage>
</organism>
<dbReference type="SUPFAM" id="SSF55781">
    <property type="entry name" value="GAF domain-like"/>
    <property type="match status" value="1"/>
</dbReference>
<dbReference type="PROSITE" id="PS51078">
    <property type="entry name" value="ICLR_ED"/>
    <property type="match status" value="1"/>
</dbReference>
<evidence type="ECO:0000313" key="9">
    <source>
        <dbReference type="Proteomes" id="UP000290287"/>
    </source>
</evidence>
<name>A0A4Q0YEW6_9GAMM</name>
<dbReference type="GO" id="GO:0045892">
    <property type="term" value="P:negative regulation of DNA-templated transcription"/>
    <property type="evidence" value="ECO:0007669"/>
    <property type="project" value="TreeGrafter"/>
</dbReference>
<evidence type="ECO:0000259" key="7">
    <source>
        <dbReference type="PROSITE" id="PS51078"/>
    </source>
</evidence>
<dbReference type="SUPFAM" id="SSF46785">
    <property type="entry name" value="Winged helix' DNA-binding domain"/>
    <property type="match status" value="1"/>
</dbReference>
<dbReference type="InterPro" id="IPR005471">
    <property type="entry name" value="Tscrpt_reg_IclR_N"/>
</dbReference>
<dbReference type="RefSeq" id="WP_129124355.1">
    <property type="nucleotide sequence ID" value="NZ_PEIB01000057.1"/>
</dbReference>
<dbReference type="Gene3D" id="3.30.450.40">
    <property type="match status" value="1"/>
</dbReference>